<proteinExistence type="predicted"/>
<dbReference type="EMBL" id="JAAHFQ010000083">
    <property type="protein sequence ID" value="NER27236.1"/>
    <property type="molecule type" value="Genomic_DNA"/>
</dbReference>
<comment type="caution">
    <text evidence="1">The sequence shown here is derived from an EMBL/GenBank/DDBJ whole genome shotgun (WGS) entry which is preliminary data.</text>
</comment>
<accession>A0A6B3N0P9</accession>
<protein>
    <submittedName>
        <fullName evidence="1">Uncharacterized protein</fullName>
    </submittedName>
</protein>
<sequence length="204" mass="22757">MAYSDFTLAKVIKTFELTISEKVDIFPEAPEFNSSDFLQETLDYNLPLALAINTEKSRSEMIITPILIELKRYLPQPISLFSGVDFTVDASQGLNGTCDFLISRSPEQLLINAPVITIVEAKKEDINAGLGQCVAEMLAARLFNEREENQINKIYGAVTTGDRWKFLMLEGQVIEIDLGEHFLNNVNKILGILAYGINESMTSS</sequence>
<organism evidence="1">
    <name type="scientific">Symploca sp. SIO1C4</name>
    <dbReference type="NCBI Taxonomy" id="2607765"/>
    <lineage>
        <taxon>Bacteria</taxon>
        <taxon>Bacillati</taxon>
        <taxon>Cyanobacteriota</taxon>
        <taxon>Cyanophyceae</taxon>
        <taxon>Coleofasciculales</taxon>
        <taxon>Coleofasciculaceae</taxon>
        <taxon>Symploca</taxon>
    </lineage>
</organism>
<dbReference type="AlphaFoldDB" id="A0A6B3N0P9"/>
<evidence type="ECO:0000313" key="1">
    <source>
        <dbReference type="EMBL" id="NER27236.1"/>
    </source>
</evidence>
<gene>
    <name evidence="1" type="ORF">F6J89_06260</name>
</gene>
<reference evidence="1" key="1">
    <citation type="submission" date="2019-11" db="EMBL/GenBank/DDBJ databases">
        <title>Genomic insights into an expanded diversity of filamentous marine cyanobacteria reveals the extraordinary biosynthetic potential of Moorea and Okeania.</title>
        <authorList>
            <person name="Ferreira Leao T."/>
            <person name="Wang M."/>
            <person name="Moss N."/>
            <person name="Da Silva R."/>
            <person name="Sanders J."/>
            <person name="Nurk S."/>
            <person name="Gurevich A."/>
            <person name="Humphrey G."/>
            <person name="Reher R."/>
            <person name="Zhu Q."/>
            <person name="Belda-Ferre P."/>
            <person name="Glukhov E."/>
            <person name="Rex R."/>
            <person name="Dorrestein P.C."/>
            <person name="Knight R."/>
            <person name="Pevzner P."/>
            <person name="Gerwick W.H."/>
            <person name="Gerwick L."/>
        </authorList>
    </citation>
    <scope>NUCLEOTIDE SEQUENCE</scope>
    <source>
        <strain evidence="1">SIO1C4</strain>
    </source>
</reference>
<name>A0A6B3N0P9_9CYAN</name>